<evidence type="ECO:0000256" key="14">
    <source>
        <dbReference type="ARBA" id="ARBA00022927"/>
    </source>
</evidence>
<dbReference type="InterPro" id="IPR001841">
    <property type="entry name" value="Znf_RING"/>
</dbReference>
<evidence type="ECO:0000256" key="19">
    <source>
        <dbReference type="PROSITE-ProRule" id="PRU00175"/>
    </source>
</evidence>
<dbReference type="PROSITE" id="PS50089">
    <property type="entry name" value="ZF_RING_2"/>
    <property type="match status" value="1"/>
</dbReference>
<evidence type="ECO:0000313" key="21">
    <source>
        <dbReference type="Ensembl" id="ENSPKIP00000035268.1"/>
    </source>
</evidence>
<dbReference type="GeneID" id="111859087"/>
<keyword evidence="13" id="KW-0862">Zinc</keyword>
<dbReference type="PROSITE" id="PS00518">
    <property type="entry name" value="ZF_RING_1"/>
    <property type="match status" value="1"/>
</dbReference>
<name>A0A3B3SYD9_9TELE</name>
<keyword evidence="12" id="KW-0833">Ubl conjugation pathway</keyword>
<evidence type="ECO:0000256" key="10">
    <source>
        <dbReference type="ARBA" id="ARBA00022723"/>
    </source>
</evidence>
<dbReference type="InterPro" id="IPR013083">
    <property type="entry name" value="Znf_RING/FYVE/PHD"/>
</dbReference>
<evidence type="ECO:0000256" key="1">
    <source>
        <dbReference type="ARBA" id="ARBA00000900"/>
    </source>
</evidence>
<dbReference type="GeneTree" id="ENSGT00510000048446"/>
<dbReference type="Ensembl" id="ENSPKIT00000016196.1">
    <property type="protein sequence ID" value="ENSPKIP00000035268.1"/>
    <property type="gene ID" value="ENSPKIG00000014293.1"/>
</dbReference>
<sequence>MPLIPANQPQLIRSSQKDEYYQNCLRNNTNEAFQTFAGSKRWLEWRKEIELLADLAYYSLTTYAGYQTLGEEYVSMVQVDPSKRRVPSHSRRAALVFLHTFLPYCLDKLLVYLENDLQAEDLDSHASPGEAGHRWSPASCVRAQIRRLVRLLTEPQRKALLPMLLVFQQAVTLLHRFHVAVFYLSGTFYHLSKRATGITYLRVLDMSGDDRLIRSSYRALGVVSLLQLALTLLLQFNNLRQRQRARQEWKLHRNLPSSAQPVEASGSRASRCILCLEERRHSTSTPCGHLFCWECITEWCNTKAECPLCREKFLPHRLVYLRNYR</sequence>
<reference evidence="21" key="1">
    <citation type="submission" date="2025-08" db="UniProtKB">
        <authorList>
            <consortium name="Ensembl"/>
        </authorList>
    </citation>
    <scope>IDENTIFICATION</scope>
</reference>
<evidence type="ECO:0000256" key="5">
    <source>
        <dbReference type="ARBA" id="ARBA00012483"/>
    </source>
</evidence>
<reference evidence="21" key="2">
    <citation type="submission" date="2025-09" db="UniProtKB">
        <authorList>
            <consortium name="Ensembl"/>
        </authorList>
    </citation>
    <scope>IDENTIFICATION</scope>
</reference>
<evidence type="ECO:0000256" key="11">
    <source>
        <dbReference type="ARBA" id="ARBA00022771"/>
    </source>
</evidence>
<dbReference type="FunFam" id="3.30.40.10:FF:000332">
    <property type="entry name" value="Peroxisome biogenesis factor 10"/>
    <property type="match status" value="1"/>
</dbReference>
<evidence type="ECO:0000256" key="13">
    <source>
        <dbReference type="ARBA" id="ARBA00022833"/>
    </source>
</evidence>
<dbReference type="CTD" id="5192"/>
<dbReference type="InterPro" id="IPR025654">
    <property type="entry name" value="PEX2/10"/>
</dbReference>
<dbReference type="Gene3D" id="3.30.40.10">
    <property type="entry name" value="Zinc/RING finger domain, C3HC4 (zinc finger)"/>
    <property type="match status" value="1"/>
</dbReference>
<evidence type="ECO:0000313" key="22">
    <source>
        <dbReference type="Proteomes" id="UP000261540"/>
    </source>
</evidence>
<comment type="similarity">
    <text evidence="4">Belongs to the pex2/pex10/pex12 family.</text>
</comment>
<dbReference type="OrthoDB" id="6270329at2759"/>
<evidence type="ECO:0000256" key="15">
    <source>
        <dbReference type="ARBA" id="ARBA00022989"/>
    </source>
</evidence>
<proteinExistence type="inferred from homology"/>
<accession>A0A3B3SYD9</accession>
<keyword evidence="8" id="KW-0808">Transferase</keyword>
<keyword evidence="10" id="KW-0479">Metal-binding</keyword>
<dbReference type="GO" id="GO:0016558">
    <property type="term" value="P:protein import into peroxisome matrix"/>
    <property type="evidence" value="ECO:0007669"/>
    <property type="project" value="InterPro"/>
</dbReference>
<evidence type="ECO:0000256" key="9">
    <source>
        <dbReference type="ARBA" id="ARBA00022692"/>
    </source>
</evidence>
<dbReference type="PANTHER" id="PTHR23350:SF0">
    <property type="entry name" value="PEROXISOME BIOGENESIS FACTOR 10"/>
    <property type="match status" value="1"/>
</dbReference>
<dbReference type="AlphaFoldDB" id="A0A3B3SYD9"/>
<dbReference type="SUPFAM" id="SSF57850">
    <property type="entry name" value="RING/U-box"/>
    <property type="match status" value="1"/>
</dbReference>
<dbReference type="SMART" id="SM00184">
    <property type="entry name" value="RING"/>
    <property type="match status" value="1"/>
</dbReference>
<dbReference type="InterPro" id="IPR006845">
    <property type="entry name" value="Pex_N"/>
</dbReference>
<keyword evidence="9" id="KW-0812">Transmembrane</keyword>
<evidence type="ECO:0000256" key="2">
    <source>
        <dbReference type="ARBA" id="ARBA00004585"/>
    </source>
</evidence>
<dbReference type="Pfam" id="PF04757">
    <property type="entry name" value="Pex2_Pex12"/>
    <property type="match status" value="1"/>
</dbReference>
<evidence type="ECO:0000256" key="6">
    <source>
        <dbReference type="ARBA" id="ARBA00022448"/>
    </source>
</evidence>
<evidence type="ECO:0000256" key="3">
    <source>
        <dbReference type="ARBA" id="ARBA00004906"/>
    </source>
</evidence>
<dbReference type="CDD" id="cd16527">
    <property type="entry name" value="RING-HC_PEX10"/>
    <property type="match status" value="1"/>
</dbReference>
<evidence type="ECO:0000256" key="16">
    <source>
        <dbReference type="ARBA" id="ARBA00023136"/>
    </source>
</evidence>
<keyword evidence="7" id="KW-0962">Peroxisome biogenesis</keyword>
<keyword evidence="16" id="KW-0472">Membrane</keyword>
<comment type="pathway">
    <text evidence="3">Protein modification; protein ubiquitination.</text>
</comment>
<comment type="catalytic activity">
    <reaction evidence="1">
        <text>S-ubiquitinyl-[E2 ubiquitin-conjugating enzyme]-L-cysteine + [acceptor protein]-L-lysine = [E2 ubiquitin-conjugating enzyme]-L-cysteine + N(6)-ubiquitinyl-[acceptor protein]-L-lysine.</text>
        <dbReference type="EC" id="2.3.2.27"/>
    </reaction>
</comment>
<dbReference type="STRING" id="1676925.ENSPKIP00000035268"/>
<keyword evidence="14" id="KW-0653">Protein transport</keyword>
<keyword evidence="22" id="KW-1185">Reference proteome</keyword>
<evidence type="ECO:0000256" key="8">
    <source>
        <dbReference type="ARBA" id="ARBA00022679"/>
    </source>
</evidence>
<dbReference type="InterPro" id="IPR017907">
    <property type="entry name" value="Znf_RING_CS"/>
</dbReference>
<feature type="domain" description="RING-type" evidence="20">
    <location>
        <begin position="272"/>
        <end position="310"/>
    </location>
</feature>
<keyword evidence="17" id="KW-0576">Peroxisome</keyword>
<dbReference type="PANTHER" id="PTHR23350">
    <property type="entry name" value="PEROXISOME ASSEMBLY PROTEIN 10"/>
    <property type="match status" value="1"/>
</dbReference>
<comment type="subcellular location">
    <subcellularLocation>
        <location evidence="2">Peroxisome membrane</location>
        <topology evidence="2">Multi-pass membrane protein</topology>
    </subcellularLocation>
</comment>
<evidence type="ECO:0000256" key="18">
    <source>
        <dbReference type="ARBA" id="ARBA00045271"/>
    </source>
</evidence>
<keyword evidence="6" id="KW-0813">Transport</keyword>
<dbReference type="RefSeq" id="XP_023697229.1">
    <property type="nucleotide sequence ID" value="XM_023841461.2"/>
</dbReference>
<organism evidence="21 22">
    <name type="scientific">Paramormyrops kingsleyae</name>
    <dbReference type="NCBI Taxonomy" id="1676925"/>
    <lineage>
        <taxon>Eukaryota</taxon>
        <taxon>Metazoa</taxon>
        <taxon>Chordata</taxon>
        <taxon>Craniata</taxon>
        <taxon>Vertebrata</taxon>
        <taxon>Euteleostomi</taxon>
        <taxon>Actinopterygii</taxon>
        <taxon>Neopterygii</taxon>
        <taxon>Teleostei</taxon>
        <taxon>Osteoglossocephala</taxon>
        <taxon>Osteoglossomorpha</taxon>
        <taxon>Osteoglossiformes</taxon>
        <taxon>Mormyridae</taxon>
        <taxon>Paramormyrops</taxon>
    </lineage>
</organism>
<dbReference type="GO" id="GO:0008270">
    <property type="term" value="F:zinc ion binding"/>
    <property type="evidence" value="ECO:0007669"/>
    <property type="project" value="UniProtKB-KW"/>
</dbReference>
<dbReference type="GO" id="GO:0061630">
    <property type="term" value="F:ubiquitin protein ligase activity"/>
    <property type="evidence" value="ECO:0007669"/>
    <property type="project" value="UniProtKB-EC"/>
</dbReference>
<dbReference type="EC" id="2.3.2.27" evidence="5"/>
<dbReference type="KEGG" id="pki:111859087"/>
<evidence type="ECO:0000256" key="4">
    <source>
        <dbReference type="ARBA" id="ARBA00008704"/>
    </source>
</evidence>
<protein>
    <recommendedName>
        <fullName evidence="5">RING-type E3 ubiquitin transferase</fullName>
        <ecNumber evidence="5">2.3.2.27</ecNumber>
    </recommendedName>
</protein>
<dbReference type="Proteomes" id="UP000261540">
    <property type="component" value="Unplaced"/>
</dbReference>
<evidence type="ECO:0000256" key="17">
    <source>
        <dbReference type="ARBA" id="ARBA00023140"/>
    </source>
</evidence>
<dbReference type="GO" id="GO:0005778">
    <property type="term" value="C:peroxisomal membrane"/>
    <property type="evidence" value="ECO:0007669"/>
    <property type="project" value="UniProtKB-SubCell"/>
</dbReference>
<dbReference type="Pfam" id="PF13639">
    <property type="entry name" value="zf-RING_2"/>
    <property type="match status" value="1"/>
</dbReference>
<evidence type="ECO:0000259" key="20">
    <source>
        <dbReference type="PROSITE" id="PS50089"/>
    </source>
</evidence>
<comment type="function">
    <text evidence="18">E3 ubiquitin-protein ligase component of a retrotranslocation channel required for peroxisome organization by mediating export of the PEX5 receptor from peroxisomes to the cytosol, thereby promoting PEX5 recycling. The retrotranslocation channel is composed of PEX2, PEX10 and PEX12; each subunit contributing transmembrane segments that coassemble into an open channel that specifically allows the passage of PEX5 through the peroxisomal membrane. PEX10 also regulates PEX5 recycling by acting as a E3 ubiquitin-protein ligase. When PEX5 recycling is compromised, PEX10 catalyzes polyubiquitination of PEX5 during its passage through the retrotranslocation channel, leading to its degradation.</text>
</comment>
<keyword evidence="15" id="KW-1133">Transmembrane helix</keyword>
<evidence type="ECO:0000256" key="12">
    <source>
        <dbReference type="ARBA" id="ARBA00022786"/>
    </source>
</evidence>
<keyword evidence="11 19" id="KW-0863">Zinc-finger</keyword>
<evidence type="ECO:0000256" key="7">
    <source>
        <dbReference type="ARBA" id="ARBA00022593"/>
    </source>
</evidence>